<dbReference type="SUPFAM" id="SSF46785">
    <property type="entry name" value="Winged helix' DNA-binding domain"/>
    <property type="match status" value="1"/>
</dbReference>
<dbReference type="InterPro" id="IPR016137">
    <property type="entry name" value="RGS"/>
</dbReference>
<dbReference type="InterPro" id="IPR036388">
    <property type="entry name" value="WH-like_DNA-bd_sf"/>
</dbReference>
<dbReference type="OrthoDB" id="196547at2759"/>
<sequence>MNAQFDTGLCLNVKERLHKLRNVTSTARGCDIVDWLMYNTTCVNRNQALALSEVLLQRAFLKSLNDNAGFNDNNNDIYRLPISGLRHMFGDMIQEEGTEPLNDSADPQSIEKNREIESSQAVRQNSVSHSFTKKQLLLIILDDKQSLAAFSKCLQKLLCTENLDFYLKVKDFTFSAVKSKGSPQIVSEAREIWNTFLENDELNVEDNEKRRVKQLLDSGNVDESIFDNMQKHVFFMMMTDSMAKFLTSEEFKTIQARLTFLTTVGRKK</sequence>
<proteinExistence type="predicted"/>
<dbReference type="CDD" id="cd04371">
    <property type="entry name" value="DEP"/>
    <property type="match status" value="1"/>
</dbReference>
<evidence type="ECO:0000256" key="1">
    <source>
        <dbReference type="ARBA" id="ARBA00022700"/>
    </source>
</evidence>
<name>A0A075AXB5_ROZAC</name>
<accession>A0A075AXB5</accession>
<dbReference type="STRING" id="988480.A0A075AXB5"/>
<evidence type="ECO:0000313" key="7">
    <source>
        <dbReference type="Proteomes" id="UP000281549"/>
    </source>
</evidence>
<dbReference type="InterPro" id="IPR036390">
    <property type="entry name" value="WH_DNA-bd_sf"/>
</dbReference>
<keyword evidence="1" id="KW-0734">Signal transduction inhibitor</keyword>
<dbReference type="InterPro" id="IPR036305">
    <property type="entry name" value="RGS_sf"/>
</dbReference>
<feature type="domain" description="RGS" evidence="2">
    <location>
        <begin position="140"/>
        <end position="255"/>
    </location>
</feature>
<reference evidence="7" key="2">
    <citation type="journal article" date="2018" name="Nat. Microbiol.">
        <title>Leveraging single-cell genomics to expand the fungal tree of life.</title>
        <authorList>
            <person name="Ahrendt S.R."/>
            <person name="Quandt C.A."/>
            <person name="Ciobanu D."/>
            <person name="Clum A."/>
            <person name="Salamov A."/>
            <person name="Andreopoulos B."/>
            <person name="Cheng J.F."/>
            <person name="Woyke T."/>
            <person name="Pelin A."/>
            <person name="Henrissat B."/>
            <person name="Reynolds N.K."/>
            <person name="Benny G.L."/>
            <person name="Smith M.E."/>
            <person name="James T.Y."/>
            <person name="Grigoriev I.V."/>
        </authorList>
    </citation>
    <scope>NUCLEOTIDE SEQUENCE [LARGE SCALE GENOMIC DNA]</scope>
    <source>
        <strain evidence="7">CSF55</strain>
    </source>
</reference>
<feature type="domain" description="DEP" evidence="3">
    <location>
        <begin position="5"/>
        <end position="91"/>
    </location>
</feature>
<gene>
    <name evidence="4" type="ORF">O9G_001133</name>
    <name evidence="5" type="ORF">ROZALSC1DRAFT_28038</name>
</gene>
<dbReference type="PANTHER" id="PTHR10845:SF192">
    <property type="entry name" value="DOUBLE HIT, ISOFORM B"/>
    <property type="match status" value="1"/>
</dbReference>
<evidence type="ECO:0000313" key="4">
    <source>
        <dbReference type="EMBL" id="EPZ33164.1"/>
    </source>
</evidence>
<dbReference type="PANTHER" id="PTHR10845">
    <property type="entry name" value="REGULATOR OF G PROTEIN SIGNALING"/>
    <property type="match status" value="1"/>
</dbReference>
<dbReference type="Gene3D" id="1.10.167.10">
    <property type="entry name" value="Regulator of G-protein Signalling 4, domain 2"/>
    <property type="match status" value="1"/>
</dbReference>
<evidence type="ECO:0000259" key="2">
    <source>
        <dbReference type="PROSITE" id="PS50132"/>
    </source>
</evidence>
<dbReference type="PROSITE" id="PS50132">
    <property type="entry name" value="RGS"/>
    <property type="match status" value="1"/>
</dbReference>
<evidence type="ECO:0000313" key="5">
    <source>
        <dbReference type="EMBL" id="RKP20470.1"/>
    </source>
</evidence>
<evidence type="ECO:0000259" key="3">
    <source>
        <dbReference type="PROSITE" id="PS50186"/>
    </source>
</evidence>
<reference evidence="4 6" key="1">
    <citation type="journal article" date="2013" name="Curr. Biol.">
        <title>Shared signatures of parasitism and phylogenomics unite Cryptomycota and microsporidia.</title>
        <authorList>
            <person name="James T.Y."/>
            <person name="Pelin A."/>
            <person name="Bonen L."/>
            <person name="Ahrendt S."/>
            <person name="Sain D."/>
            <person name="Corradi N."/>
            <person name="Stajich J.E."/>
        </authorList>
    </citation>
    <scope>NUCLEOTIDE SEQUENCE [LARGE SCALE GENOMIC DNA]</scope>
    <source>
        <strain evidence="4">CSF55</strain>
        <strain evidence="4">CSF55</strain>
    </source>
</reference>
<dbReference type="CDD" id="cd07440">
    <property type="entry name" value="RGS"/>
    <property type="match status" value="1"/>
</dbReference>
<dbReference type="EMBL" id="KE561071">
    <property type="protein sequence ID" value="EPZ33164.1"/>
    <property type="molecule type" value="Genomic_DNA"/>
</dbReference>
<dbReference type="EMBL" id="ML005059">
    <property type="protein sequence ID" value="RKP20470.1"/>
    <property type="molecule type" value="Genomic_DNA"/>
</dbReference>
<dbReference type="HOGENOM" id="CLU_1038826_0_0_1"/>
<dbReference type="AlphaFoldDB" id="A0A075AXB5"/>
<dbReference type="InterPro" id="IPR000591">
    <property type="entry name" value="DEP_dom"/>
</dbReference>
<dbReference type="SUPFAM" id="SSF48097">
    <property type="entry name" value="Regulator of G-protein signaling, RGS"/>
    <property type="match status" value="1"/>
</dbReference>
<dbReference type="Pfam" id="PF00610">
    <property type="entry name" value="DEP"/>
    <property type="match status" value="1"/>
</dbReference>
<organism evidence="4 6">
    <name type="scientific">Rozella allomycis (strain CSF55)</name>
    <dbReference type="NCBI Taxonomy" id="988480"/>
    <lineage>
        <taxon>Eukaryota</taxon>
        <taxon>Fungi</taxon>
        <taxon>Fungi incertae sedis</taxon>
        <taxon>Cryptomycota</taxon>
        <taxon>Cryptomycota incertae sedis</taxon>
        <taxon>Rozella</taxon>
    </lineage>
</organism>
<dbReference type="PROSITE" id="PS50186">
    <property type="entry name" value="DEP"/>
    <property type="match status" value="1"/>
</dbReference>
<evidence type="ECO:0000313" key="6">
    <source>
        <dbReference type="Proteomes" id="UP000030755"/>
    </source>
</evidence>
<dbReference type="Proteomes" id="UP000281549">
    <property type="component" value="Unassembled WGS sequence"/>
</dbReference>
<dbReference type="Pfam" id="PF00615">
    <property type="entry name" value="RGS"/>
    <property type="match status" value="1"/>
</dbReference>
<keyword evidence="6" id="KW-1185">Reference proteome</keyword>
<dbReference type="Gene3D" id="1.10.10.10">
    <property type="entry name" value="Winged helix-like DNA-binding domain superfamily/Winged helix DNA-binding domain"/>
    <property type="match status" value="1"/>
</dbReference>
<reference evidence="5" key="3">
    <citation type="submission" date="2018-08" db="EMBL/GenBank/DDBJ databases">
        <title>Leveraging single-cell genomics to expand the Fungal Tree of Life.</title>
        <authorList>
            <consortium name="DOE Joint Genome Institute"/>
            <person name="Ahrendt S.R."/>
            <person name="Quandt C.A."/>
            <person name="Ciobanu D."/>
            <person name="Clum A."/>
            <person name="Salamov A."/>
            <person name="Andreopoulos B."/>
            <person name="Cheng J.-F."/>
            <person name="Woyke T."/>
            <person name="Pelin A."/>
            <person name="Henrissat B."/>
            <person name="Reynolds N."/>
            <person name="Benny G.L."/>
            <person name="Smith M.E."/>
            <person name="James T.Y."/>
            <person name="Grigoriev I.V."/>
        </authorList>
    </citation>
    <scope>NUCLEOTIDE SEQUENCE</scope>
    <source>
        <strain evidence="5">CSF55</strain>
    </source>
</reference>
<dbReference type="SMART" id="SM00315">
    <property type="entry name" value="RGS"/>
    <property type="match status" value="1"/>
</dbReference>
<dbReference type="Proteomes" id="UP000030755">
    <property type="component" value="Unassembled WGS sequence"/>
</dbReference>
<protein>
    <submittedName>
        <fullName evidence="4 5">Regulator of G protein signaling superfamily</fullName>
    </submittedName>
</protein>
<dbReference type="GO" id="GO:0009968">
    <property type="term" value="P:negative regulation of signal transduction"/>
    <property type="evidence" value="ECO:0007669"/>
    <property type="project" value="UniProtKB-KW"/>
</dbReference>
<dbReference type="InterPro" id="IPR044926">
    <property type="entry name" value="RGS_subdomain_2"/>
</dbReference>
<dbReference type="GO" id="GO:0035556">
    <property type="term" value="P:intracellular signal transduction"/>
    <property type="evidence" value="ECO:0007669"/>
    <property type="project" value="InterPro"/>
</dbReference>